<dbReference type="EMBL" id="LT934122">
    <property type="protein sequence ID" value="VAI55485.1"/>
    <property type="molecule type" value="Genomic_DNA"/>
</dbReference>
<dbReference type="Proteomes" id="UP000324705">
    <property type="component" value="Chromosome 6B"/>
</dbReference>
<evidence type="ECO:0000313" key="3">
    <source>
        <dbReference type="Proteomes" id="UP000324705"/>
    </source>
</evidence>
<keyword evidence="1" id="KW-1133">Transmembrane helix</keyword>
<sequence>MVMLFSSTGHLVLTSILSRHLLYTSTMIIQSKSTPLYALLLQQILMVIVCIFIILSHLLLKLKHWSFSAWRSN</sequence>
<accession>A0A9R0YIR6</accession>
<protein>
    <submittedName>
        <fullName evidence="2">Uncharacterized protein</fullName>
    </submittedName>
</protein>
<evidence type="ECO:0000256" key="1">
    <source>
        <dbReference type="SAM" id="Phobius"/>
    </source>
</evidence>
<gene>
    <name evidence="2" type="ORF">TRITD_6Bv1G053210</name>
</gene>
<keyword evidence="1" id="KW-0472">Membrane</keyword>
<dbReference type="AlphaFoldDB" id="A0A9R0YIR6"/>
<keyword evidence="3" id="KW-1185">Reference proteome</keyword>
<proteinExistence type="predicted"/>
<reference evidence="2 3" key="1">
    <citation type="submission" date="2017-09" db="EMBL/GenBank/DDBJ databases">
        <authorList>
            <consortium name="International Durum Wheat Genome Sequencing Consortium (IDWGSC)"/>
            <person name="Milanesi L."/>
        </authorList>
    </citation>
    <scope>NUCLEOTIDE SEQUENCE [LARGE SCALE GENOMIC DNA]</scope>
    <source>
        <strain evidence="3">cv. Svevo</strain>
    </source>
</reference>
<name>A0A9R0YIR6_TRITD</name>
<keyword evidence="1" id="KW-0812">Transmembrane</keyword>
<dbReference type="Gramene" id="TRITD6Bv1G053210.9">
    <property type="protein sequence ID" value="TRITD6Bv1G053210.9"/>
    <property type="gene ID" value="TRITD6Bv1G053210"/>
</dbReference>
<organism evidence="2 3">
    <name type="scientific">Triticum turgidum subsp. durum</name>
    <name type="common">Durum wheat</name>
    <name type="synonym">Triticum durum</name>
    <dbReference type="NCBI Taxonomy" id="4567"/>
    <lineage>
        <taxon>Eukaryota</taxon>
        <taxon>Viridiplantae</taxon>
        <taxon>Streptophyta</taxon>
        <taxon>Embryophyta</taxon>
        <taxon>Tracheophyta</taxon>
        <taxon>Spermatophyta</taxon>
        <taxon>Magnoliopsida</taxon>
        <taxon>Liliopsida</taxon>
        <taxon>Poales</taxon>
        <taxon>Poaceae</taxon>
        <taxon>BOP clade</taxon>
        <taxon>Pooideae</taxon>
        <taxon>Triticodae</taxon>
        <taxon>Triticeae</taxon>
        <taxon>Triticinae</taxon>
        <taxon>Triticum</taxon>
    </lineage>
</organism>
<feature type="transmembrane region" description="Helical" evidence="1">
    <location>
        <begin position="34"/>
        <end position="60"/>
    </location>
</feature>
<evidence type="ECO:0000313" key="2">
    <source>
        <dbReference type="EMBL" id="VAI55485.1"/>
    </source>
</evidence>